<evidence type="ECO:0000313" key="2">
    <source>
        <dbReference type="Proteomes" id="UP000000239"/>
    </source>
</evidence>
<dbReference type="STRING" id="290398.Csal_0801"/>
<accession>Q1QZF0</accession>
<sequence length="101" mass="11512">MPAMLQRFRHECLPLVSACNGHVTHSNGILHCPCRHRLEGLEASFSACWPSPRYPAACMLLDTEHVLVSVLRSVKAVRGIRTHEGRLMSHPLQRTEWIIQY</sequence>
<name>Q1QZF0_CHRI1</name>
<gene>
    <name evidence="1" type="ordered locus">Csal_0801</name>
</gene>
<dbReference type="KEGG" id="csa:Csal_0801"/>
<dbReference type="HOGENOM" id="CLU_2286484_0_0_6"/>
<proteinExistence type="predicted"/>
<protein>
    <submittedName>
        <fullName evidence="1">Uncharacterized protein</fullName>
    </submittedName>
</protein>
<dbReference type="EMBL" id="CP000285">
    <property type="protein sequence ID" value="ABE58158.1"/>
    <property type="molecule type" value="Genomic_DNA"/>
</dbReference>
<organism evidence="1 2">
    <name type="scientific">Chromohalobacter israelensis (strain ATCC BAA-138 / DSM 3043 / CIP 106854 / NCIMB 13768 / 1H11)</name>
    <name type="common">Chromohalobacter salexigens</name>
    <dbReference type="NCBI Taxonomy" id="290398"/>
    <lineage>
        <taxon>Bacteria</taxon>
        <taxon>Pseudomonadati</taxon>
        <taxon>Pseudomonadota</taxon>
        <taxon>Gammaproteobacteria</taxon>
        <taxon>Oceanospirillales</taxon>
        <taxon>Halomonadaceae</taxon>
        <taxon>Chromohalobacter</taxon>
    </lineage>
</organism>
<reference evidence="1 2" key="1">
    <citation type="journal article" date="2011" name="Stand. Genomic Sci.">
        <title>Complete genome sequence of the halophilic and highly halotolerant Chromohalobacter salexigens type strain (1H11(T)).</title>
        <authorList>
            <person name="Copeland A."/>
            <person name="O'Connor K."/>
            <person name="Lucas S."/>
            <person name="Lapidus A."/>
            <person name="Berry K.W."/>
            <person name="Detter J.C."/>
            <person name="Del Rio T.G."/>
            <person name="Hammon N."/>
            <person name="Dalin E."/>
            <person name="Tice H."/>
            <person name="Pitluck S."/>
            <person name="Bruce D."/>
            <person name="Goodwin L."/>
            <person name="Han C."/>
            <person name="Tapia R."/>
            <person name="Saunders E."/>
            <person name="Schmutz J."/>
            <person name="Brettin T."/>
            <person name="Larimer F."/>
            <person name="Land M."/>
            <person name="Hauser L."/>
            <person name="Vargas C."/>
            <person name="Nieto J.J."/>
            <person name="Kyrpides N.C."/>
            <person name="Ivanova N."/>
            <person name="Goker M."/>
            <person name="Klenk H.P."/>
            <person name="Csonka L.N."/>
            <person name="Woyke T."/>
        </authorList>
    </citation>
    <scope>NUCLEOTIDE SEQUENCE [LARGE SCALE GENOMIC DNA]</scope>
    <source>
        <strain evidence="2">ATCC BAA-138 / DSM 3043 / CIP 106854 / NCIMB 13768 / 1H11</strain>
    </source>
</reference>
<dbReference type="AlphaFoldDB" id="Q1QZF0"/>
<dbReference type="Proteomes" id="UP000000239">
    <property type="component" value="Chromosome"/>
</dbReference>
<evidence type="ECO:0000313" key="1">
    <source>
        <dbReference type="EMBL" id="ABE58158.1"/>
    </source>
</evidence>
<keyword evidence="2" id="KW-1185">Reference proteome</keyword>